<comment type="function">
    <text evidence="5">Effector that suppresses plant defense responses during pathogen infection.</text>
</comment>
<feature type="signal peptide" evidence="5">
    <location>
        <begin position="1"/>
        <end position="22"/>
    </location>
</feature>
<proteinExistence type="inferred from homology"/>
<name>A0A7G4WI13_9STRA</name>
<organism evidence="6">
    <name type="scientific">Phytophthora agathidicida</name>
    <dbReference type="NCBI Taxonomy" id="1642459"/>
    <lineage>
        <taxon>Eukaryota</taxon>
        <taxon>Sar</taxon>
        <taxon>Stramenopiles</taxon>
        <taxon>Oomycota</taxon>
        <taxon>Peronosporomycetes</taxon>
        <taxon>Peronosporales</taxon>
        <taxon>Peronosporaceae</taxon>
        <taxon>Phytophthora</taxon>
    </lineage>
</organism>
<evidence type="ECO:0000256" key="4">
    <source>
        <dbReference type="ARBA" id="ARBA00022729"/>
    </source>
</evidence>
<keyword evidence="3 5" id="KW-0964">Secreted</keyword>
<keyword evidence="4 5" id="KW-0732">Signal</keyword>
<evidence type="ECO:0000256" key="5">
    <source>
        <dbReference type="RuleBase" id="RU367124"/>
    </source>
</evidence>
<evidence type="ECO:0000256" key="1">
    <source>
        <dbReference type="ARBA" id="ARBA00004613"/>
    </source>
</evidence>
<comment type="subcellular location">
    <subcellularLocation>
        <location evidence="1 5">Secreted</location>
    </subcellularLocation>
</comment>
<dbReference type="AlphaFoldDB" id="A0A7G4WI13"/>
<evidence type="ECO:0000313" key="6">
    <source>
        <dbReference type="EMBL" id="QMU24848.1"/>
    </source>
</evidence>
<evidence type="ECO:0000256" key="2">
    <source>
        <dbReference type="ARBA" id="ARBA00010400"/>
    </source>
</evidence>
<sequence>MRSVFYVAVAVAVFARSSVVVASTNADESQVLSKTSPDFTVDAMISTDSQKRFLRVTDPEDDDLTADDEDRTKYGSLAQIIAKLDEKEMGHVAKILKNMDSIHEKSLQAKVAEKAMTNEEYNAVKKLLSLN</sequence>
<dbReference type="GO" id="GO:0005576">
    <property type="term" value="C:extracellular region"/>
    <property type="evidence" value="ECO:0007669"/>
    <property type="project" value="UniProtKB-SubCell"/>
</dbReference>
<reference evidence="6" key="1">
    <citation type="journal article" date="2020" name="Mol. Plant">
        <title>Functional analysis of RXLR effectors from the New Zealand kauri dieback pathogen Phytophthora agathidicida.</title>
        <authorList>
            <person name="Guo Y."/>
            <person name="Dupont P.Y."/>
            <person name="Mesarich C.H."/>
            <person name="Yang B."/>
            <person name="McDougal R.L."/>
            <person name="Panda P."/>
            <person name="Dijkwel P."/>
            <person name="Studholme D.J."/>
            <person name="Sambles C."/>
            <person name="Win J."/>
            <person name="Wang Y."/>
            <person name="Williams N.M."/>
            <person name="Bradshaw R.E."/>
        </authorList>
    </citation>
    <scope>NUCLEOTIDE SEQUENCE</scope>
    <source>
        <strain evidence="6">3770</strain>
    </source>
</reference>
<gene>
    <name evidence="6" type="primary">PaRXLR24</name>
</gene>
<accession>A0A7G4WI13</accession>
<dbReference type="InterPro" id="IPR031825">
    <property type="entry name" value="RXLR"/>
</dbReference>
<comment type="similarity">
    <text evidence="2 5">Belongs to the RxLR effector family.</text>
</comment>
<comment type="domain">
    <text evidence="5">The RxLR-dEER motif acts to carry the protein into the host cell cytoplasm through binding to cell surface phosphatidylinositol-3-phosphate.</text>
</comment>
<feature type="chain" id="PRO_5029036365" description="RxLR effector protein" evidence="5">
    <location>
        <begin position="23"/>
        <end position="131"/>
    </location>
</feature>
<dbReference type="Pfam" id="PF16810">
    <property type="entry name" value="RXLR"/>
    <property type="match status" value="1"/>
</dbReference>
<dbReference type="EMBL" id="MT503124">
    <property type="protein sequence ID" value="QMU24848.1"/>
    <property type="molecule type" value="Genomic_DNA"/>
</dbReference>
<evidence type="ECO:0000256" key="3">
    <source>
        <dbReference type="ARBA" id="ARBA00022525"/>
    </source>
</evidence>
<protein>
    <recommendedName>
        <fullName evidence="5">RxLR effector protein</fullName>
    </recommendedName>
</protein>